<sequence>MTEKVAAKRPVSLMSVYILSGTGITFQRLRRRWLGQCKALGRKPLLNEEQHRALAVLIDSDPQFEVDGTGRWRLCDLMRWIAVDFGITASRQTVAREQFMMGYRKLSARPRHNTQDNEAIAVSKNDFLPHYRKFVRVRPEANRSNLVSGRSSRWTEDENDPAR</sequence>
<organism evidence="2 3">
    <name type="scientific">Brucella haematophila</name>
    <dbReference type="NCBI Taxonomy" id="419474"/>
    <lineage>
        <taxon>Bacteria</taxon>
        <taxon>Pseudomonadati</taxon>
        <taxon>Pseudomonadota</taxon>
        <taxon>Alphaproteobacteria</taxon>
        <taxon>Hyphomicrobiales</taxon>
        <taxon>Brucellaceae</taxon>
        <taxon>Brucella/Ochrobactrum group</taxon>
        <taxon>Brucella</taxon>
    </lineage>
</organism>
<dbReference type="InterPro" id="IPR025959">
    <property type="entry name" value="Winged_HTH_dom"/>
</dbReference>
<dbReference type="Pfam" id="PF13592">
    <property type="entry name" value="HTH_33"/>
    <property type="match status" value="1"/>
</dbReference>
<keyword evidence="3" id="KW-1185">Reference proteome</keyword>
<evidence type="ECO:0000313" key="3">
    <source>
        <dbReference type="Proteomes" id="UP000704467"/>
    </source>
</evidence>
<protein>
    <recommendedName>
        <fullName evidence="1">Winged helix-turn helix domain-containing protein</fullName>
    </recommendedName>
</protein>
<gene>
    <name evidence="2" type="ORF">HED55_06310</name>
</gene>
<evidence type="ECO:0000259" key="1">
    <source>
        <dbReference type="Pfam" id="PF13592"/>
    </source>
</evidence>
<comment type="caution">
    <text evidence="2">The sequence shown here is derived from an EMBL/GenBank/DDBJ whole genome shotgun (WGS) entry which is preliminary data.</text>
</comment>
<proteinExistence type="predicted"/>
<feature type="domain" description="Winged helix-turn helix" evidence="1">
    <location>
        <begin position="69"/>
        <end position="125"/>
    </location>
</feature>
<reference evidence="2 3" key="1">
    <citation type="submission" date="2020-03" db="EMBL/GenBank/DDBJ databases">
        <title>Whole genome sequencing of clinical and environmental type strains of Ochrobactrum.</title>
        <authorList>
            <person name="Dharne M."/>
        </authorList>
    </citation>
    <scope>NUCLEOTIDE SEQUENCE [LARGE SCALE GENOMIC DNA]</scope>
    <source>
        <strain evidence="2 3">CIP 109452</strain>
    </source>
</reference>
<evidence type="ECO:0000313" key="2">
    <source>
        <dbReference type="EMBL" id="NKC03104.1"/>
    </source>
</evidence>
<name>A0ABX1DJH5_9HYPH</name>
<dbReference type="EMBL" id="JAAVLN010000001">
    <property type="protein sequence ID" value="NKC03104.1"/>
    <property type="molecule type" value="Genomic_DNA"/>
</dbReference>
<dbReference type="Proteomes" id="UP000704467">
    <property type="component" value="Unassembled WGS sequence"/>
</dbReference>
<accession>A0ABX1DJH5</accession>